<accession>G0UQ14</accession>
<dbReference type="AlphaFoldDB" id="G0UQ14"/>
<reference evidence="1" key="1">
    <citation type="journal article" date="2012" name="Proc. Natl. Acad. Sci. U.S.A.">
        <title>Antigenic diversity is generated by distinct evolutionary mechanisms in African trypanosome species.</title>
        <authorList>
            <person name="Jackson A.P."/>
            <person name="Berry A."/>
            <person name="Aslett M."/>
            <person name="Allison H.C."/>
            <person name="Burton P."/>
            <person name="Vavrova-Anderson J."/>
            <person name="Brown R."/>
            <person name="Browne H."/>
            <person name="Corton N."/>
            <person name="Hauser H."/>
            <person name="Gamble J."/>
            <person name="Gilderthorp R."/>
            <person name="Marcello L."/>
            <person name="McQuillan J."/>
            <person name="Otto T.D."/>
            <person name="Quail M.A."/>
            <person name="Sanders M.J."/>
            <person name="van Tonder A."/>
            <person name="Ginger M.L."/>
            <person name="Field M.C."/>
            <person name="Barry J.D."/>
            <person name="Hertz-Fowler C."/>
            <person name="Berriman M."/>
        </authorList>
    </citation>
    <scope>NUCLEOTIDE SEQUENCE</scope>
    <source>
        <strain evidence="1">IL3000</strain>
    </source>
</reference>
<protein>
    <submittedName>
        <fullName evidence="1">Uncharacterized protein</fullName>
    </submittedName>
</protein>
<gene>
    <name evidence="1" type="ORF">TCIL3000_7_2890</name>
</gene>
<evidence type="ECO:0000313" key="1">
    <source>
        <dbReference type="EMBL" id="CCC91475.1"/>
    </source>
</evidence>
<proteinExistence type="predicted"/>
<organism evidence="1">
    <name type="scientific">Trypanosoma congolense (strain IL3000)</name>
    <dbReference type="NCBI Taxonomy" id="1068625"/>
    <lineage>
        <taxon>Eukaryota</taxon>
        <taxon>Discoba</taxon>
        <taxon>Euglenozoa</taxon>
        <taxon>Kinetoplastea</taxon>
        <taxon>Metakinetoplastina</taxon>
        <taxon>Trypanosomatida</taxon>
        <taxon>Trypanosomatidae</taxon>
        <taxon>Trypanosoma</taxon>
        <taxon>Nannomonas</taxon>
    </lineage>
</organism>
<name>G0UQ14_TRYCI</name>
<dbReference type="EMBL" id="HE575320">
    <property type="protein sequence ID" value="CCC91475.1"/>
    <property type="molecule type" value="Genomic_DNA"/>
</dbReference>
<sequence length="110" mass="11908">MSPFFFLSLEAVSGSPRKSYCAGGEALKGHWEAPQPLSLPAYRALYNPVKKRLGLGVRDTGTIKESALDYTIKISVICNIHCIAPHCCGNVSPASVVFISTHRNAIAGFW</sequence>